<keyword evidence="2" id="KW-1185">Reference proteome</keyword>
<evidence type="ECO:0000313" key="1">
    <source>
        <dbReference type="EMBL" id="GFO00251.1"/>
    </source>
</evidence>
<gene>
    <name evidence="1" type="ORF">PoB_002675600</name>
</gene>
<dbReference type="Proteomes" id="UP000735302">
    <property type="component" value="Unassembled WGS sequence"/>
</dbReference>
<sequence>MAKQSLQGGETTFRRKGSMVAPYANHCTQSNIKSDSYNQECQRQSETQDGCGLYQTHGGGCHHSDQRLSYLPLSRRTRKWTTKVFFHLLTLSVIQASVIFNKIRATNRLAALPLPFLVNKLGKERPFG</sequence>
<organism evidence="1 2">
    <name type="scientific">Plakobranchus ocellatus</name>
    <dbReference type="NCBI Taxonomy" id="259542"/>
    <lineage>
        <taxon>Eukaryota</taxon>
        <taxon>Metazoa</taxon>
        <taxon>Spiralia</taxon>
        <taxon>Lophotrochozoa</taxon>
        <taxon>Mollusca</taxon>
        <taxon>Gastropoda</taxon>
        <taxon>Heterobranchia</taxon>
        <taxon>Euthyneura</taxon>
        <taxon>Panpulmonata</taxon>
        <taxon>Sacoglossa</taxon>
        <taxon>Placobranchoidea</taxon>
        <taxon>Plakobranchidae</taxon>
        <taxon>Plakobranchus</taxon>
    </lineage>
</organism>
<accession>A0AAV3ZM96</accession>
<dbReference type="AlphaFoldDB" id="A0AAV3ZM96"/>
<name>A0AAV3ZM96_9GAST</name>
<protein>
    <submittedName>
        <fullName evidence="1">PiggyBac transposable element-derived protein 4</fullName>
    </submittedName>
</protein>
<comment type="caution">
    <text evidence="1">The sequence shown here is derived from an EMBL/GenBank/DDBJ whole genome shotgun (WGS) entry which is preliminary data.</text>
</comment>
<proteinExistence type="predicted"/>
<dbReference type="EMBL" id="BLXT01003068">
    <property type="protein sequence ID" value="GFO00251.1"/>
    <property type="molecule type" value="Genomic_DNA"/>
</dbReference>
<reference evidence="1 2" key="1">
    <citation type="journal article" date="2021" name="Elife">
        <title>Chloroplast acquisition without the gene transfer in kleptoplastic sea slugs, Plakobranchus ocellatus.</title>
        <authorList>
            <person name="Maeda T."/>
            <person name="Takahashi S."/>
            <person name="Yoshida T."/>
            <person name="Shimamura S."/>
            <person name="Takaki Y."/>
            <person name="Nagai Y."/>
            <person name="Toyoda A."/>
            <person name="Suzuki Y."/>
            <person name="Arimoto A."/>
            <person name="Ishii H."/>
            <person name="Satoh N."/>
            <person name="Nishiyama T."/>
            <person name="Hasebe M."/>
            <person name="Maruyama T."/>
            <person name="Minagawa J."/>
            <person name="Obokata J."/>
            <person name="Shigenobu S."/>
        </authorList>
    </citation>
    <scope>NUCLEOTIDE SEQUENCE [LARGE SCALE GENOMIC DNA]</scope>
</reference>
<evidence type="ECO:0000313" key="2">
    <source>
        <dbReference type="Proteomes" id="UP000735302"/>
    </source>
</evidence>